<evidence type="ECO:0000256" key="1">
    <source>
        <dbReference type="ARBA" id="ARBA00002442"/>
    </source>
</evidence>
<keyword evidence="7 12" id="KW-0997">Cell inner membrane</keyword>
<keyword evidence="11 12" id="KW-0472">Membrane</keyword>
<dbReference type="Proteomes" id="UP001595904">
    <property type="component" value="Unassembled WGS sequence"/>
</dbReference>
<dbReference type="NCBIfam" id="TIGR03141">
    <property type="entry name" value="cytochro_ccmD"/>
    <property type="match status" value="1"/>
</dbReference>
<keyword evidence="14" id="KW-1185">Reference proteome</keyword>
<evidence type="ECO:0000256" key="5">
    <source>
        <dbReference type="ARBA" id="ARBA00022448"/>
    </source>
</evidence>
<keyword evidence="8 12" id="KW-0812">Transmembrane</keyword>
<evidence type="ECO:0000256" key="4">
    <source>
        <dbReference type="ARBA" id="ARBA00016461"/>
    </source>
</evidence>
<evidence type="ECO:0000256" key="3">
    <source>
        <dbReference type="ARBA" id="ARBA00008741"/>
    </source>
</evidence>
<comment type="similarity">
    <text evidence="3 12">Belongs to the CcmD/CycX/HelD family.</text>
</comment>
<dbReference type="InterPro" id="IPR007078">
    <property type="entry name" value="Haem_export_protD_CcmD"/>
</dbReference>
<keyword evidence="10 12" id="KW-1133">Transmembrane helix</keyword>
<reference evidence="14" key="1">
    <citation type="journal article" date="2019" name="Int. J. Syst. Evol. Microbiol.">
        <title>The Global Catalogue of Microorganisms (GCM) 10K type strain sequencing project: providing services to taxonomists for standard genome sequencing and annotation.</title>
        <authorList>
            <consortium name="The Broad Institute Genomics Platform"/>
            <consortium name="The Broad Institute Genome Sequencing Center for Infectious Disease"/>
            <person name="Wu L."/>
            <person name="Ma J."/>
        </authorList>
    </citation>
    <scope>NUCLEOTIDE SEQUENCE [LARGE SCALE GENOMIC DNA]</scope>
    <source>
        <strain evidence="14">CGMCC 1.10759</strain>
    </source>
</reference>
<evidence type="ECO:0000256" key="10">
    <source>
        <dbReference type="ARBA" id="ARBA00022989"/>
    </source>
</evidence>
<keyword evidence="5 12" id="KW-0813">Transport</keyword>
<protein>
    <recommendedName>
        <fullName evidence="4 12">Heme exporter protein D</fullName>
    </recommendedName>
</protein>
<gene>
    <name evidence="13" type="primary">ccmD</name>
    <name evidence="13" type="ORF">ACFPN2_00770</name>
</gene>
<evidence type="ECO:0000256" key="7">
    <source>
        <dbReference type="ARBA" id="ARBA00022519"/>
    </source>
</evidence>
<evidence type="ECO:0000256" key="11">
    <source>
        <dbReference type="ARBA" id="ARBA00023136"/>
    </source>
</evidence>
<keyword evidence="9 12" id="KW-0201">Cytochrome c-type biogenesis</keyword>
<evidence type="ECO:0000313" key="13">
    <source>
        <dbReference type="EMBL" id="MFC4307601.1"/>
    </source>
</evidence>
<dbReference type="Pfam" id="PF04995">
    <property type="entry name" value="CcmD"/>
    <property type="match status" value="1"/>
</dbReference>
<evidence type="ECO:0000313" key="14">
    <source>
        <dbReference type="Proteomes" id="UP001595904"/>
    </source>
</evidence>
<evidence type="ECO:0000256" key="6">
    <source>
        <dbReference type="ARBA" id="ARBA00022475"/>
    </source>
</evidence>
<comment type="function">
    <text evidence="1 12">Required for the export of heme to the periplasm for the biogenesis of c-type cytochromes.</text>
</comment>
<dbReference type="RefSeq" id="WP_380594009.1">
    <property type="nucleotide sequence ID" value="NZ_JBHSDU010000001.1"/>
</dbReference>
<comment type="caution">
    <text evidence="13">The sequence shown here is derived from an EMBL/GenBank/DDBJ whole genome shotgun (WGS) entry which is preliminary data.</text>
</comment>
<accession>A0ABV8SJS3</accession>
<sequence>MNLKDVLDMGDYGVYVWSCYGLTFAVLVLNLWLGKRSLAEQVLNARRRLKMSESISPESPSS</sequence>
<evidence type="ECO:0000256" key="8">
    <source>
        <dbReference type="ARBA" id="ARBA00022692"/>
    </source>
</evidence>
<name>A0ABV8SJS3_9GAMM</name>
<evidence type="ECO:0000256" key="2">
    <source>
        <dbReference type="ARBA" id="ARBA00004377"/>
    </source>
</evidence>
<evidence type="ECO:0000256" key="9">
    <source>
        <dbReference type="ARBA" id="ARBA00022748"/>
    </source>
</evidence>
<keyword evidence="6 12" id="KW-1003">Cell membrane</keyword>
<evidence type="ECO:0000256" key="12">
    <source>
        <dbReference type="RuleBase" id="RU363101"/>
    </source>
</evidence>
<dbReference type="EMBL" id="JBHSDU010000001">
    <property type="protein sequence ID" value="MFC4307601.1"/>
    <property type="molecule type" value="Genomic_DNA"/>
</dbReference>
<comment type="subcellular location">
    <subcellularLocation>
        <location evidence="2 12">Cell inner membrane</location>
        <topology evidence="2 12">Single-pass membrane protein</topology>
    </subcellularLocation>
</comment>
<feature type="transmembrane region" description="Helical" evidence="12">
    <location>
        <begin position="12"/>
        <end position="33"/>
    </location>
</feature>
<proteinExistence type="inferred from homology"/>
<organism evidence="13 14">
    <name type="scientific">Steroidobacter flavus</name>
    <dbReference type="NCBI Taxonomy" id="1842136"/>
    <lineage>
        <taxon>Bacteria</taxon>
        <taxon>Pseudomonadati</taxon>
        <taxon>Pseudomonadota</taxon>
        <taxon>Gammaproteobacteria</taxon>
        <taxon>Steroidobacterales</taxon>
        <taxon>Steroidobacteraceae</taxon>
        <taxon>Steroidobacter</taxon>
    </lineage>
</organism>